<comment type="subcellular location">
    <subcellularLocation>
        <location evidence="1">Membrane</location>
        <topology evidence="1">Multi-pass membrane protein</topology>
    </subcellularLocation>
</comment>
<dbReference type="InterPro" id="IPR023271">
    <property type="entry name" value="Aquaporin-like"/>
</dbReference>
<gene>
    <name evidence="6" type="ORF">SAMN06265219_1255</name>
</gene>
<proteinExistence type="predicted"/>
<reference evidence="6 7" key="1">
    <citation type="submission" date="2017-05" db="EMBL/GenBank/DDBJ databases">
        <authorList>
            <person name="Varghese N."/>
            <person name="Submissions S."/>
        </authorList>
    </citation>
    <scope>NUCLEOTIDE SEQUENCE [LARGE SCALE GENOMIC DNA]</scope>
    <source>
        <strain evidence="6 7">DSM 21985</strain>
    </source>
</reference>
<dbReference type="EMBL" id="FXTP01000025">
    <property type="protein sequence ID" value="SMO97594.1"/>
    <property type="molecule type" value="Genomic_DNA"/>
</dbReference>
<keyword evidence="3 5" id="KW-1133">Transmembrane helix</keyword>
<dbReference type="OrthoDB" id="9786493at2"/>
<feature type="transmembrane region" description="Helical" evidence="5">
    <location>
        <begin position="67"/>
        <end position="87"/>
    </location>
</feature>
<dbReference type="GO" id="GO:0005886">
    <property type="term" value="C:plasma membrane"/>
    <property type="evidence" value="ECO:0007669"/>
    <property type="project" value="TreeGrafter"/>
</dbReference>
<name>A0A521FN90_9BACT</name>
<evidence type="ECO:0000256" key="3">
    <source>
        <dbReference type="ARBA" id="ARBA00022989"/>
    </source>
</evidence>
<dbReference type="AlphaFoldDB" id="A0A521FN90"/>
<evidence type="ECO:0000256" key="4">
    <source>
        <dbReference type="ARBA" id="ARBA00023136"/>
    </source>
</evidence>
<protein>
    <submittedName>
        <fullName evidence="6">Formate/nitrite transporter FocA, FNT family</fullName>
    </submittedName>
</protein>
<dbReference type="PANTHER" id="PTHR30520:SF2">
    <property type="entry name" value="INNER MEMBRANE PROTEIN YFDC"/>
    <property type="match status" value="1"/>
</dbReference>
<evidence type="ECO:0000313" key="7">
    <source>
        <dbReference type="Proteomes" id="UP000317557"/>
    </source>
</evidence>
<accession>A0A521FN90</accession>
<feature type="transmembrane region" description="Helical" evidence="5">
    <location>
        <begin position="119"/>
        <end position="144"/>
    </location>
</feature>
<feature type="transmembrane region" description="Helical" evidence="5">
    <location>
        <begin position="232"/>
        <end position="258"/>
    </location>
</feature>
<feature type="transmembrane region" description="Helical" evidence="5">
    <location>
        <begin position="168"/>
        <end position="186"/>
    </location>
</feature>
<dbReference type="Gene3D" id="1.20.1080.10">
    <property type="entry name" value="Glycerol uptake facilitator protein"/>
    <property type="match status" value="1"/>
</dbReference>
<evidence type="ECO:0000313" key="6">
    <source>
        <dbReference type="EMBL" id="SMO97594.1"/>
    </source>
</evidence>
<dbReference type="RefSeq" id="WP_142456363.1">
    <property type="nucleotide sequence ID" value="NZ_FXTP01000025.1"/>
</dbReference>
<organism evidence="6 7">
    <name type="scientific">Gracilimonas mengyeensis</name>
    <dbReference type="NCBI Taxonomy" id="1302730"/>
    <lineage>
        <taxon>Bacteria</taxon>
        <taxon>Pseudomonadati</taxon>
        <taxon>Balneolota</taxon>
        <taxon>Balneolia</taxon>
        <taxon>Balneolales</taxon>
        <taxon>Balneolaceae</taxon>
        <taxon>Gracilimonas</taxon>
    </lineage>
</organism>
<feature type="transmembrane region" description="Helical" evidence="5">
    <location>
        <begin position="193"/>
        <end position="212"/>
    </location>
</feature>
<dbReference type="Proteomes" id="UP000317557">
    <property type="component" value="Unassembled WGS sequence"/>
</dbReference>
<evidence type="ECO:0000256" key="2">
    <source>
        <dbReference type="ARBA" id="ARBA00022692"/>
    </source>
</evidence>
<keyword evidence="2 5" id="KW-0812">Transmembrane</keyword>
<sequence>MSNSNSKEAEERQAPRALEIFEAIRAEGEHELERPSFALLWSGLAAGLSMGFSFLTEALLASHLPDANWVPLIAEFGYSIGFLIVILGRQQLFTENTLIPVLQVLNEKSWSVFRNLARLWGIVFFANIVGTMLFSFAIASLSIFDPSVYTHLSEIAHTVVSHAPWETFFRAIFAGWLIALIIWLLPFAQEARFWVIIIITYVIGIGGFSHIIAGSVEGFYGLWIGQMYWGEFLFNFFIPTATGNIVGGVALVAVINYAQVSYEAKKL</sequence>
<keyword evidence="4 5" id="KW-0472">Membrane</keyword>
<evidence type="ECO:0000256" key="1">
    <source>
        <dbReference type="ARBA" id="ARBA00004141"/>
    </source>
</evidence>
<dbReference type="PANTHER" id="PTHR30520">
    <property type="entry name" value="FORMATE TRANSPORTER-RELATED"/>
    <property type="match status" value="1"/>
</dbReference>
<dbReference type="InterPro" id="IPR000292">
    <property type="entry name" value="For/NO2_transpt"/>
</dbReference>
<feature type="transmembrane region" description="Helical" evidence="5">
    <location>
        <begin position="37"/>
        <end position="55"/>
    </location>
</feature>
<dbReference type="GO" id="GO:0015499">
    <property type="term" value="F:formate transmembrane transporter activity"/>
    <property type="evidence" value="ECO:0007669"/>
    <property type="project" value="TreeGrafter"/>
</dbReference>
<evidence type="ECO:0000256" key="5">
    <source>
        <dbReference type="SAM" id="Phobius"/>
    </source>
</evidence>
<keyword evidence="7" id="KW-1185">Reference proteome</keyword>
<dbReference type="Pfam" id="PF01226">
    <property type="entry name" value="Form_Nir_trans"/>
    <property type="match status" value="1"/>
</dbReference>